<dbReference type="AlphaFoldDB" id="A0A5C2SRF4"/>
<proteinExistence type="inferred from homology"/>
<sequence>MSATKELFGGSITTTLPTTLIDASNFRQVPDTQEVFISRDSGVSIIVEVLQSVDATELREAARCVVSSSWIQVQWVKPACLYVSLHFDALAHDNDAKTKQVNETTDVPNGSDGTTPDPVVLYGTQTVQKFNSQSADEVRILLALYRVLDRNIDLVMTMNVPMASADGGAVSEEDWNEAKAAFEIAAKSLRILDYGLFA</sequence>
<evidence type="ECO:0000256" key="3">
    <source>
        <dbReference type="ARBA" id="ARBA00022927"/>
    </source>
</evidence>
<dbReference type="Gene3D" id="3.40.1000.10">
    <property type="entry name" value="Mog1/PsbP, alpha/beta/alpha sandwich"/>
    <property type="match status" value="1"/>
</dbReference>
<dbReference type="InterPro" id="IPR007681">
    <property type="entry name" value="Mog1"/>
</dbReference>
<dbReference type="GO" id="GO:0005634">
    <property type="term" value="C:nucleus"/>
    <property type="evidence" value="ECO:0007669"/>
    <property type="project" value="TreeGrafter"/>
</dbReference>
<keyword evidence="5" id="KW-1185">Reference proteome</keyword>
<dbReference type="SUPFAM" id="SSF55724">
    <property type="entry name" value="Mog1p/PsbP-like"/>
    <property type="match status" value="1"/>
</dbReference>
<evidence type="ECO:0000313" key="4">
    <source>
        <dbReference type="EMBL" id="RPD65918.1"/>
    </source>
</evidence>
<dbReference type="PANTHER" id="PTHR15837:SF0">
    <property type="entry name" value="RAN GUANINE NUCLEOTIDE RELEASE FACTOR"/>
    <property type="match status" value="1"/>
</dbReference>
<gene>
    <name evidence="4" type="ORF">L227DRAFT_125804</name>
</gene>
<dbReference type="STRING" id="1328759.A0A5C2SRF4"/>
<dbReference type="GO" id="GO:0005085">
    <property type="term" value="F:guanyl-nucleotide exchange factor activity"/>
    <property type="evidence" value="ECO:0007669"/>
    <property type="project" value="TreeGrafter"/>
</dbReference>
<keyword evidence="2" id="KW-0813">Transport</keyword>
<name>A0A5C2SRF4_9APHY</name>
<dbReference type="EMBL" id="ML122251">
    <property type="protein sequence ID" value="RPD65918.1"/>
    <property type="molecule type" value="Genomic_DNA"/>
</dbReference>
<keyword evidence="3" id="KW-0653">Protein transport</keyword>
<dbReference type="PANTHER" id="PTHR15837">
    <property type="entry name" value="RAN GUANINE NUCLEOTIDE RELEASE FACTOR"/>
    <property type="match status" value="1"/>
</dbReference>
<dbReference type="OrthoDB" id="10255285at2759"/>
<dbReference type="Proteomes" id="UP000313359">
    <property type="component" value="Unassembled WGS sequence"/>
</dbReference>
<organism evidence="4 5">
    <name type="scientific">Lentinus tigrinus ALCF2SS1-6</name>
    <dbReference type="NCBI Taxonomy" id="1328759"/>
    <lineage>
        <taxon>Eukaryota</taxon>
        <taxon>Fungi</taxon>
        <taxon>Dikarya</taxon>
        <taxon>Basidiomycota</taxon>
        <taxon>Agaricomycotina</taxon>
        <taxon>Agaricomycetes</taxon>
        <taxon>Polyporales</taxon>
        <taxon>Polyporaceae</taxon>
        <taxon>Lentinus</taxon>
    </lineage>
</organism>
<comment type="similarity">
    <text evidence="1">Belongs to the MOG1 family.</text>
</comment>
<dbReference type="GO" id="GO:0006606">
    <property type="term" value="P:protein import into nucleus"/>
    <property type="evidence" value="ECO:0007669"/>
    <property type="project" value="TreeGrafter"/>
</dbReference>
<dbReference type="Pfam" id="PF04603">
    <property type="entry name" value="Mog1"/>
    <property type="match status" value="1"/>
</dbReference>
<dbReference type="InterPro" id="IPR016123">
    <property type="entry name" value="Mog1/PsbP_a/b/a-sand"/>
</dbReference>
<evidence type="ECO:0000313" key="5">
    <source>
        <dbReference type="Proteomes" id="UP000313359"/>
    </source>
</evidence>
<protein>
    <submittedName>
        <fullName evidence="4">Mog1p/PsbP-like protein</fullName>
    </submittedName>
</protein>
<accession>A0A5C2SRF4</accession>
<evidence type="ECO:0000256" key="1">
    <source>
        <dbReference type="ARBA" id="ARBA00010307"/>
    </source>
</evidence>
<dbReference type="GO" id="GO:0031267">
    <property type="term" value="F:small GTPase binding"/>
    <property type="evidence" value="ECO:0007669"/>
    <property type="project" value="TreeGrafter"/>
</dbReference>
<evidence type="ECO:0000256" key="2">
    <source>
        <dbReference type="ARBA" id="ARBA00022448"/>
    </source>
</evidence>
<reference evidence="4" key="1">
    <citation type="journal article" date="2018" name="Genome Biol. Evol.">
        <title>Genomics and development of Lentinus tigrinus, a white-rot wood-decaying mushroom with dimorphic fruiting bodies.</title>
        <authorList>
            <person name="Wu B."/>
            <person name="Xu Z."/>
            <person name="Knudson A."/>
            <person name="Carlson A."/>
            <person name="Chen N."/>
            <person name="Kovaka S."/>
            <person name="LaButti K."/>
            <person name="Lipzen A."/>
            <person name="Pennachio C."/>
            <person name="Riley R."/>
            <person name="Schakwitz W."/>
            <person name="Umezawa K."/>
            <person name="Ohm R.A."/>
            <person name="Grigoriev I.V."/>
            <person name="Nagy L.G."/>
            <person name="Gibbons J."/>
            <person name="Hibbett D."/>
        </authorList>
    </citation>
    <scope>NUCLEOTIDE SEQUENCE [LARGE SCALE GENOMIC DNA]</scope>
    <source>
        <strain evidence="4">ALCF2SS1-6</strain>
    </source>
</reference>